<keyword evidence="8" id="KW-1185">Reference proteome</keyword>
<dbReference type="InterPro" id="IPR058031">
    <property type="entry name" value="AAA_lid_NorR"/>
</dbReference>
<feature type="domain" description="Sigma-54 factor interaction" evidence="6">
    <location>
        <begin position="427"/>
        <end position="485"/>
    </location>
</feature>
<keyword evidence="3" id="KW-0805">Transcription regulation</keyword>
<dbReference type="RefSeq" id="WP_163955738.1">
    <property type="nucleotide sequence ID" value="NZ_JAAGUX010000009.1"/>
</dbReference>
<dbReference type="SUPFAM" id="SSF46689">
    <property type="entry name" value="Homeodomain-like"/>
    <property type="match status" value="1"/>
</dbReference>
<keyword evidence="1" id="KW-0547">Nucleotide-binding</keyword>
<evidence type="ECO:0000256" key="1">
    <source>
        <dbReference type="ARBA" id="ARBA00022741"/>
    </source>
</evidence>
<feature type="region of interest" description="Disordered" evidence="5">
    <location>
        <begin position="1"/>
        <end position="20"/>
    </location>
</feature>
<dbReference type="InterPro" id="IPR029016">
    <property type="entry name" value="GAF-like_dom_sf"/>
</dbReference>
<organism evidence="7 8">
    <name type="scientific">Nocardia cyriacigeorgica</name>
    <dbReference type="NCBI Taxonomy" id="135487"/>
    <lineage>
        <taxon>Bacteria</taxon>
        <taxon>Bacillati</taxon>
        <taxon>Actinomycetota</taxon>
        <taxon>Actinomycetes</taxon>
        <taxon>Mycobacteriales</taxon>
        <taxon>Nocardiaceae</taxon>
        <taxon>Nocardia</taxon>
    </lineage>
</organism>
<dbReference type="Gene3D" id="1.10.10.60">
    <property type="entry name" value="Homeodomain-like"/>
    <property type="match status" value="1"/>
</dbReference>
<dbReference type="InterPro" id="IPR002197">
    <property type="entry name" value="HTH_Fis"/>
</dbReference>
<dbReference type="Gene3D" id="1.10.8.60">
    <property type="match status" value="1"/>
</dbReference>
<evidence type="ECO:0000313" key="8">
    <source>
        <dbReference type="Proteomes" id="UP000470876"/>
    </source>
</evidence>
<accession>A0ABX0CG73</accession>
<evidence type="ECO:0000256" key="2">
    <source>
        <dbReference type="ARBA" id="ARBA00022840"/>
    </source>
</evidence>
<dbReference type="PROSITE" id="PS50045">
    <property type="entry name" value="SIGMA54_INTERACT_4"/>
    <property type="match status" value="1"/>
</dbReference>
<dbReference type="EMBL" id="JAAGUX010000009">
    <property type="protein sequence ID" value="NEW55553.1"/>
    <property type="molecule type" value="Genomic_DNA"/>
</dbReference>
<evidence type="ECO:0000256" key="4">
    <source>
        <dbReference type="ARBA" id="ARBA00023163"/>
    </source>
</evidence>
<dbReference type="InterPro" id="IPR002078">
    <property type="entry name" value="Sigma_54_int"/>
</dbReference>
<evidence type="ECO:0000313" key="7">
    <source>
        <dbReference type="EMBL" id="NEW55553.1"/>
    </source>
</evidence>
<dbReference type="PRINTS" id="PR01590">
    <property type="entry name" value="HTHFIS"/>
</dbReference>
<keyword evidence="4" id="KW-0804">Transcription</keyword>
<evidence type="ECO:0000259" key="6">
    <source>
        <dbReference type="PROSITE" id="PS50045"/>
    </source>
</evidence>
<keyword evidence="2" id="KW-0067">ATP-binding</keyword>
<dbReference type="InterPro" id="IPR009057">
    <property type="entry name" value="Homeodomain-like_sf"/>
</dbReference>
<name>A0ABX0CG73_9NOCA</name>
<sequence>MSQVEVSEDGPAAEGPRPDIALSWQRSRMCGVDPGADVDNDPQPDLDSADRLLHAAQPILTELAAQLSGTGLAALLADGDGRIVSRTSDGDLTRWIERAGVVVGTRLGEDQAGTNALGTPLELKRPIVINGTEHYLERFKDMSCYGQPIIHPATRRGEGVLDLTTRGGHANPLFAPLVARAVADIETRLLAGRHAAQQRLVDAFQRVPAQRNLAVAVIGGELVLANPAAMSLFDQADHQMLRDLALDLRPGGTRRIALELSSGERALVEADGIPGTDGGALFVVRTGRSPRIARTRGRSESAGDRLQRRLRAIAAAEGSVLIAGEPGTGRRTAVADLVDTADARSIDAATIALCGWGPWLGELTAQLAADPDFLVLENADHLPTEMVGMLGELLATTRTARLVVTSGPFGALVPELSGWLARCAHRVELVPLRDRRGELPELTERILTTLRPGLRITVSALGALRVAEWPGNMAELRAVLSAAARNCRDERIDIADLPESYRFSSRLARLSERDLAERRVIMAALADCGGNKVHAARQLGMSRTTLYARMRTLHIGS</sequence>
<comment type="caution">
    <text evidence="7">The sequence shown here is derived from an EMBL/GenBank/DDBJ whole genome shotgun (WGS) entry which is preliminary data.</text>
</comment>
<dbReference type="Pfam" id="PF02954">
    <property type="entry name" value="HTH_8"/>
    <property type="match status" value="1"/>
</dbReference>
<proteinExistence type="predicted"/>
<gene>
    <name evidence="7" type="ORF">GV794_07790</name>
</gene>
<dbReference type="PANTHER" id="PTHR32071">
    <property type="entry name" value="TRANSCRIPTIONAL REGULATORY PROTEIN"/>
    <property type="match status" value="1"/>
</dbReference>
<dbReference type="Gene3D" id="3.30.450.40">
    <property type="match status" value="1"/>
</dbReference>
<reference evidence="7 8" key="1">
    <citation type="submission" date="2020-01" db="EMBL/GenBank/DDBJ databases">
        <title>Genetics and antimicrobial susceptibilities of Nocardia species isolated from the soil; a comparison with species isolated from humans.</title>
        <authorList>
            <person name="Carrasco G."/>
            <person name="Monzon S."/>
            <person name="Sansegundo M."/>
            <person name="Garcia E."/>
            <person name="Garrido N."/>
            <person name="Medina M.J."/>
            <person name="Villalon P."/>
            <person name="Ramirez-Arocha A.C."/>
            <person name="Jimenez P."/>
            <person name="Cuesta I."/>
            <person name="Valdezate S."/>
        </authorList>
    </citation>
    <scope>NUCLEOTIDE SEQUENCE [LARGE SCALE GENOMIC DNA]</scope>
    <source>
        <strain evidence="7 8">CNM20110649</strain>
    </source>
</reference>
<dbReference type="SUPFAM" id="SSF52540">
    <property type="entry name" value="P-loop containing nucleoside triphosphate hydrolases"/>
    <property type="match status" value="1"/>
</dbReference>
<evidence type="ECO:0000256" key="3">
    <source>
        <dbReference type="ARBA" id="ARBA00023015"/>
    </source>
</evidence>
<dbReference type="Pfam" id="PF25601">
    <property type="entry name" value="AAA_lid_14"/>
    <property type="match status" value="1"/>
</dbReference>
<dbReference type="InterPro" id="IPR027417">
    <property type="entry name" value="P-loop_NTPase"/>
</dbReference>
<dbReference type="Proteomes" id="UP000470876">
    <property type="component" value="Unassembled WGS sequence"/>
</dbReference>
<protein>
    <submittedName>
        <fullName evidence="7">Fis family transcriptional regulator</fullName>
    </submittedName>
</protein>
<evidence type="ECO:0000256" key="5">
    <source>
        <dbReference type="SAM" id="MobiDB-lite"/>
    </source>
</evidence>